<feature type="region of interest" description="Disordered" evidence="1">
    <location>
        <begin position="83"/>
        <end position="132"/>
    </location>
</feature>
<comment type="caution">
    <text evidence="3">The sequence shown here is derived from an EMBL/GenBank/DDBJ whole genome shotgun (WGS) entry which is preliminary data.</text>
</comment>
<name>A0AAV6XIQ9_9LAMI</name>
<evidence type="ECO:0000256" key="2">
    <source>
        <dbReference type="SAM" id="Phobius"/>
    </source>
</evidence>
<keyword evidence="2" id="KW-0812">Transmembrane</keyword>
<feature type="transmembrane region" description="Helical" evidence="2">
    <location>
        <begin position="35"/>
        <end position="53"/>
    </location>
</feature>
<evidence type="ECO:0000313" key="3">
    <source>
        <dbReference type="EMBL" id="KAG8382353.1"/>
    </source>
</evidence>
<feature type="compositionally biased region" description="Acidic residues" evidence="1">
    <location>
        <begin position="83"/>
        <end position="96"/>
    </location>
</feature>
<keyword evidence="2" id="KW-1133">Transmembrane helix</keyword>
<gene>
    <name evidence="3" type="ORF">BUALT_Bualt05G0068500</name>
</gene>
<dbReference type="AlphaFoldDB" id="A0AAV6XIQ9"/>
<feature type="compositionally biased region" description="Acidic residues" evidence="1">
    <location>
        <begin position="107"/>
        <end position="129"/>
    </location>
</feature>
<protein>
    <recommendedName>
        <fullName evidence="5">Transmembrane protein</fullName>
    </recommendedName>
</protein>
<proteinExistence type="predicted"/>
<keyword evidence="4" id="KW-1185">Reference proteome</keyword>
<evidence type="ECO:0000313" key="4">
    <source>
        <dbReference type="Proteomes" id="UP000826271"/>
    </source>
</evidence>
<accession>A0AAV6XIQ9</accession>
<dbReference type="Proteomes" id="UP000826271">
    <property type="component" value="Unassembled WGS sequence"/>
</dbReference>
<evidence type="ECO:0000256" key="1">
    <source>
        <dbReference type="SAM" id="MobiDB-lite"/>
    </source>
</evidence>
<keyword evidence="2" id="KW-0472">Membrane</keyword>
<evidence type="ECO:0008006" key="5">
    <source>
        <dbReference type="Google" id="ProtNLM"/>
    </source>
</evidence>
<organism evidence="3 4">
    <name type="scientific">Buddleja alternifolia</name>
    <dbReference type="NCBI Taxonomy" id="168488"/>
    <lineage>
        <taxon>Eukaryota</taxon>
        <taxon>Viridiplantae</taxon>
        <taxon>Streptophyta</taxon>
        <taxon>Embryophyta</taxon>
        <taxon>Tracheophyta</taxon>
        <taxon>Spermatophyta</taxon>
        <taxon>Magnoliopsida</taxon>
        <taxon>eudicotyledons</taxon>
        <taxon>Gunneridae</taxon>
        <taxon>Pentapetalae</taxon>
        <taxon>asterids</taxon>
        <taxon>lamiids</taxon>
        <taxon>Lamiales</taxon>
        <taxon>Scrophulariaceae</taxon>
        <taxon>Buddlejeae</taxon>
        <taxon>Buddleja</taxon>
    </lineage>
</organism>
<dbReference type="EMBL" id="WHWC01000005">
    <property type="protein sequence ID" value="KAG8382353.1"/>
    <property type="molecule type" value="Genomic_DNA"/>
</dbReference>
<sequence>MKFVWQLIFLFFISLLIILVFSVSSSYCNFNGFTYSRIFVFSVFNIVIFSVHVKYGRESSEDFDGLTNLFGSVYEMEEEEVIDNDEMSSDSYDDTDAYSFDSGGYDSEIEWSDDEDDEDDDNEEEDDEDLRIRSDEFIDRMIRGWRQELVMENLNSKHQK</sequence>
<reference evidence="3" key="1">
    <citation type="submission" date="2019-10" db="EMBL/GenBank/DDBJ databases">
        <authorList>
            <person name="Zhang R."/>
            <person name="Pan Y."/>
            <person name="Wang J."/>
            <person name="Ma R."/>
            <person name="Yu S."/>
        </authorList>
    </citation>
    <scope>NUCLEOTIDE SEQUENCE</scope>
    <source>
        <strain evidence="3">LA-IB0</strain>
        <tissue evidence="3">Leaf</tissue>
    </source>
</reference>